<feature type="domain" description="Integrase core" evidence="2">
    <location>
        <begin position="244"/>
        <end position="269"/>
    </location>
</feature>
<evidence type="ECO:0000313" key="3">
    <source>
        <dbReference type="Proteomes" id="UP000808372"/>
    </source>
</evidence>
<organism evidence="3 4">
    <name type="scientific">Salvelinus namaycush</name>
    <name type="common">Lake trout</name>
    <name type="synonym">Salmo namaycush</name>
    <dbReference type="NCBI Taxonomy" id="8040"/>
    <lineage>
        <taxon>Eukaryota</taxon>
        <taxon>Metazoa</taxon>
        <taxon>Chordata</taxon>
        <taxon>Craniata</taxon>
        <taxon>Vertebrata</taxon>
        <taxon>Euteleostomi</taxon>
        <taxon>Actinopterygii</taxon>
        <taxon>Neopterygii</taxon>
        <taxon>Teleostei</taxon>
        <taxon>Protacanthopterygii</taxon>
        <taxon>Salmoniformes</taxon>
        <taxon>Salmonidae</taxon>
        <taxon>Salmoninae</taxon>
        <taxon>Salvelinus</taxon>
    </lineage>
</organism>
<dbReference type="GeneID" id="120063017"/>
<accession>A0A8U1F3Z4</accession>
<feature type="compositionally biased region" description="Polar residues" evidence="1">
    <location>
        <begin position="119"/>
        <end position="129"/>
    </location>
</feature>
<dbReference type="InterPro" id="IPR058913">
    <property type="entry name" value="Integrase_dom_put"/>
</dbReference>
<dbReference type="Proteomes" id="UP000808372">
    <property type="component" value="Chromosome 18"/>
</dbReference>
<feature type="region of interest" description="Disordered" evidence="1">
    <location>
        <begin position="326"/>
        <end position="346"/>
    </location>
</feature>
<sequence length="379" mass="42261">MANSFALHTQLASIMEVLANAAVVEICELVDNGYAVLHSEISRGQKENEALRRKLRLMDLKVSRASTLRAGMGSSILAHSCSRAHHDMESKRTSSCDIQCLRAVDSQLVTSLFREGKSSGDTGQTTTQRKPAAFNDIKPKSPTIKEERREEAWENHDQQERQSTEALDHVDGGEMHSSIDTEAAQPISKQENDRSCMWVVITLSPLEGRQYHITKEQLEFLVDCHMTIRQMVDVLNVSHSVVKRRMRWRIVIHGAVDGYSRLVVFLASEVRDLDVFASQWNHHGLRTEQRQSPLQLFVSGSLAMQRANLTAVSDLFAPNLTTISSQATTSAPPTTTSAPPTNTSAPPTTGAAALYWSEWVIVPQIQFTIITHRWNCCGQ</sequence>
<keyword evidence="3" id="KW-1185">Reference proteome</keyword>
<evidence type="ECO:0000313" key="4">
    <source>
        <dbReference type="RefSeq" id="XP_038869034.1"/>
    </source>
</evidence>
<dbReference type="RefSeq" id="XP_038869034.1">
    <property type="nucleotide sequence ID" value="XM_039013106.1"/>
</dbReference>
<dbReference type="Pfam" id="PF24764">
    <property type="entry name" value="rva_4"/>
    <property type="match status" value="2"/>
</dbReference>
<evidence type="ECO:0000256" key="1">
    <source>
        <dbReference type="SAM" id="MobiDB-lite"/>
    </source>
</evidence>
<feature type="compositionally biased region" description="Basic and acidic residues" evidence="1">
    <location>
        <begin position="137"/>
        <end position="165"/>
    </location>
</feature>
<gene>
    <name evidence="4" type="primary">LOC120063017</name>
</gene>
<name>A0A8U1F3Z4_SALNM</name>
<protein>
    <submittedName>
        <fullName evidence="4">Uncharacterized protein LOC120063017 isoform X2</fullName>
    </submittedName>
</protein>
<dbReference type="AlphaFoldDB" id="A0A8U1F3Z4"/>
<proteinExistence type="predicted"/>
<evidence type="ECO:0000259" key="2">
    <source>
        <dbReference type="Pfam" id="PF24764"/>
    </source>
</evidence>
<feature type="domain" description="Integrase core" evidence="2">
    <location>
        <begin position="271"/>
        <end position="311"/>
    </location>
</feature>
<reference evidence="4" key="1">
    <citation type="submission" date="2025-08" db="UniProtKB">
        <authorList>
            <consortium name="RefSeq"/>
        </authorList>
    </citation>
    <scope>IDENTIFICATION</scope>
    <source>
        <tissue evidence="4">White muscle</tissue>
    </source>
</reference>
<feature type="region of interest" description="Disordered" evidence="1">
    <location>
        <begin position="114"/>
        <end position="165"/>
    </location>
</feature>